<evidence type="ECO:0000256" key="3">
    <source>
        <dbReference type="ARBA" id="ARBA00012030"/>
    </source>
</evidence>
<dbReference type="Pfam" id="PF03167">
    <property type="entry name" value="UDG"/>
    <property type="match status" value="1"/>
</dbReference>
<evidence type="ECO:0000256" key="5">
    <source>
        <dbReference type="ARBA" id="ARBA00022485"/>
    </source>
</evidence>
<evidence type="ECO:0000259" key="12">
    <source>
        <dbReference type="SMART" id="SM00986"/>
    </source>
</evidence>
<comment type="similarity">
    <text evidence="2">Belongs to the uracil-DNA glycosylase (UDG) superfamily. Type 4 (UDGa) family.</text>
</comment>
<keyword evidence="7" id="KW-0227">DNA damage</keyword>
<dbReference type="SMART" id="SM00987">
    <property type="entry name" value="UreE_C"/>
    <property type="match status" value="1"/>
</dbReference>
<organism evidence="13 14">
    <name type="scientific">Limnothrix redekei LRLZ20PSL1</name>
    <dbReference type="NCBI Taxonomy" id="3112953"/>
    <lineage>
        <taxon>Bacteria</taxon>
        <taxon>Bacillati</taxon>
        <taxon>Cyanobacteriota</taxon>
        <taxon>Cyanophyceae</taxon>
        <taxon>Pseudanabaenales</taxon>
        <taxon>Pseudanabaenaceae</taxon>
        <taxon>Limnothrix</taxon>
    </lineage>
</organism>
<comment type="caution">
    <text evidence="13">The sequence shown here is derived from an EMBL/GenBank/DDBJ whole genome shotgun (WGS) entry which is preliminary data.</text>
</comment>
<protein>
    <recommendedName>
        <fullName evidence="4">Type-4 uracil-DNA glycosylase</fullName>
        <ecNumber evidence="3">3.2.2.27</ecNumber>
    </recommendedName>
</protein>
<evidence type="ECO:0000256" key="9">
    <source>
        <dbReference type="ARBA" id="ARBA00023004"/>
    </source>
</evidence>
<dbReference type="GO" id="GO:0004844">
    <property type="term" value="F:uracil DNA N-glycosylase activity"/>
    <property type="evidence" value="ECO:0007669"/>
    <property type="project" value="UniProtKB-EC"/>
</dbReference>
<dbReference type="CDD" id="cd10030">
    <property type="entry name" value="UDG-F4_TTUDGA_SPO1dp_like"/>
    <property type="match status" value="1"/>
</dbReference>
<gene>
    <name evidence="13" type="ORF">VPK24_01235</name>
</gene>
<dbReference type="SUPFAM" id="SSF52141">
    <property type="entry name" value="Uracil-DNA glycosylase-like"/>
    <property type="match status" value="1"/>
</dbReference>
<keyword evidence="9" id="KW-0408">Iron</keyword>
<keyword evidence="6" id="KW-0479">Metal-binding</keyword>
<keyword evidence="11" id="KW-0234">DNA repair</keyword>
<dbReference type="EC" id="3.2.2.27" evidence="3"/>
<evidence type="ECO:0000256" key="11">
    <source>
        <dbReference type="ARBA" id="ARBA00023204"/>
    </source>
</evidence>
<evidence type="ECO:0000313" key="14">
    <source>
        <dbReference type="Proteomes" id="UP001604335"/>
    </source>
</evidence>
<dbReference type="InterPro" id="IPR051536">
    <property type="entry name" value="UDG_Type-4/5"/>
</dbReference>
<dbReference type="InterPro" id="IPR005273">
    <property type="entry name" value="Ura-DNA_glyco_family4"/>
</dbReference>
<keyword evidence="5" id="KW-0004">4Fe-4S</keyword>
<dbReference type="EMBL" id="JAZAQF010000006">
    <property type="protein sequence ID" value="MFG3816244.1"/>
    <property type="molecule type" value="Genomic_DNA"/>
</dbReference>
<dbReference type="InterPro" id="IPR005122">
    <property type="entry name" value="Uracil-DNA_glycosylase-like"/>
</dbReference>
<evidence type="ECO:0000256" key="1">
    <source>
        <dbReference type="ARBA" id="ARBA00001400"/>
    </source>
</evidence>
<keyword evidence="13" id="KW-0326">Glycosidase</keyword>
<evidence type="ECO:0000256" key="7">
    <source>
        <dbReference type="ARBA" id="ARBA00022763"/>
    </source>
</evidence>
<comment type="catalytic activity">
    <reaction evidence="1">
        <text>Hydrolyzes single-stranded DNA or mismatched double-stranded DNA and polynucleotides, releasing free uracil.</text>
        <dbReference type="EC" id="3.2.2.27"/>
    </reaction>
</comment>
<dbReference type="NCBIfam" id="TIGR00758">
    <property type="entry name" value="UDG_fam4"/>
    <property type="match status" value="1"/>
</dbReference>
<dbReference type="RefSeq" id="WP_234406972.1">
    <property type="nucleotide sequence ID" value="NZ_JAZAQF010000006.1"/>
</dbReference>
<dbReference type="Gene3D" id="3.40.470.10">
    <property type="entry name" value="Uracil-DNA glycosylase-like domain"/>
    <property type="match status" value="1"/>
</dbReference>
<evidence type="ECO:0000256" key="8">
    <source>
        <dbReference type="ARBA" id="ARBA00022801"/>
    </source>
</evidence>
<dbReference type="SMART" id="SM00986">
    <property type="entry name" value="UDG"/>
    <property type="match status" value="1"/>
</dbReference>
<proteinExistence type="inferred from homology"/>
<evidence type="ECO:0000256" key="2">
    <source>
        <dbReference type="ARBA" id="ARBA00006521"/>
    </source>
</evidence>
<evidence type="ECO:0000313" key="13">
    <source>
        <dbReference type="EMBL" id="MFG3816244.1"/>
    </source>
</evidence>
<accession>A0ABW7C4U4</accession>
<evidence type="ECO:0000256" key="10">
    <source>
        <dbReference type="ARBA" id="ARBA00023014"/>
    </source>
</evidence>
<reference evidence="14" key="1">
    <citation type="journal article" date="2024" name="Algal Res.">
        <title>Biochemical, toxicological and genomic investigation of a high-biomass producing Limnothrix strain isolated from Italian shallow drinking water reservoir.</title>
        <authorList>
            <person name="Simonazzi M."/>
            <person name="Shishido T.K."/>
            <person name="Delbaje E."/>
            <person name="Wahlsten M."/>
            <person name="Fewer D.P."/>
            <person name="Sivonen K."/>
            <person name="Pezzolesi L."/>
            <person name="Pistocchi R."/>
        </authorList>
    </citation>
    <scope>NUCLEOTIDE SEQUENCE [LARGE SCALE GENOMIC DNA]</scope>
    <source>
        <strain evidence="14">LRLZ20PSL1</strain>
    </source>
</reference>
<keyword evidence="8 13" id="KW-0378">Hydrolase</keyword>
<dbReference type="PANTHER" id="PTHR33693">
    <property type="entry name" value="TYPE-5 URACIL-DNA GLYCOSYLASE"/>
    <property type="match status" value="1"/>
</dbReference>
<sequence length="246" mass="27152">MSATDPVSEQISLFDFGGIAPPAPPPPPAIDLERIPLDGRQPIPPGTYNSLEALFAHCRQCQRCELAGGRTNVVVGRGLPTAPIMIIGEGPGQTEDETGLPFVGRSGQLLEKILESVRIDLATEVYICNVVRCRPPGNRTPTPEEAAACRPYLMEQIRLVDPKIILLTGATAVRGVTGRKDGITKIRGQWLEWEGRLCMPIFHPAYLLRNQSREKGSPKWLMWQDIQVVRAKLDEFLGRSPIEIQD</sequence>
<evidence type="ECO:0000256" key="6">
    <source>
        <dbReference type="ARBA" id="ARBA00022723"/>
    </source>
</evidence>
<name>A0ABW7C4U4_9CYAN</name>
<evidence type="ECO:0000256" key="4">
    <source>
        <dbReference type="ARBA" id="ARBA00019403"/>
    </source>
</evidence>
<dbReference type="Proteomes" id="UP001604335">
    <property type="component" value="Unassembled WGS sequence"/>
</dbReference>
<keyword evidence="10" id="KW-0411">Iron-sulfur</keyword>
<dbReference type="InterPro" id="IPR036895">
    <property type="entry name" value="Uracil-DNA_glycosylase-like_sf"/>
</dbReference>
<dbReference type="PANTHER" id="PTHR33693:SF1">
    <property type="entry name" value="TYPE-4 URACIL-DNA GLYCOSYLASE"/>
    <property type="match status" value="1"/>
</dbReference>
<keyword evidence="14" id="KW-1185">Reference proteome</keyword>
<feature type="domain" description="Uracil-DNA glycosylase-like" evidence="12">
    <location>
        <begin position="75"/>
        <end position="227"/>
    </location>
</feature>